<organism evidence="2 3">
    <name type="scientific">Flavobacterium succinicans</name>
    <dbReference type="NCBI Taxonomy" id="29536"/>
    <lineage>
        <taxon>Bacteria</taxon>
        <taxon>Pseudomonadati</taxon>
        <taxon>Bacteroidota</taxon>
        <taxon>Flavobacteriia</taxon>
        <taxon>Flavobacteriales</taxon>
        <taxon>Flavobacteriaceae</taxon>
        <taxon>Flavobacterium</taxon>
    </lineage>
</organism>
<feature type="transmembrane region" description="Helical" evidence="1">
    <location>
        <begin position="186"/>
        <end position="208"/>
    </location>
</feature>
<evidence type="ECO:0000313" key="3">
    <source>
        <dbReference type="Proteomes" id="UP000093807"/>
    </source>
</evidence>
<sequence>MFEDLRFYIIYLALLSSLVGFRFYYKLPNNKAKFVLYIIVFSFLTEFIGKYFTSWTGLVNFPVYNFYMLASFSAYILLLYALLQKLACKRIAISFLILFYFFYFFNLYYFQYQNDTVLTNSFALGVIFVLLLSCCFFVEIFNSEKILNFKKSIYFWFILGILLFHVPFLPFMLAIKWFLIKNDESIFSLVLFILNLLMNSCFIIGFLWSEKRYNY</sequence>
<dbReference type="PATRIC" id="fig|29536.5.peg.83"/>
<dbReference type="EMBL" id="JMTM01000004">
    <property type="protein sequence ID" value="OAZ05551.1"/>
    <property type="molecule type" value="Genomic_DNA"/>
</dbReference>
<keyword evidence="1" id="KW-1133">Transmembrane helix</keyword>
<comment type="caution">
    <text evidence="2">The sequence shown here is derived from an EMBL/GenBank/DDBJ whole genome shotgun (WGS) entry which is preliminary data.</text>
</comment>
<keyword evidence="3" id="KW-1185">Reference proteome</keyword>
<proteinExistence type="predicted"/>
<dbReference type="Proteomes" id="UP000093807">
    <property type="component" value="Unassembled WGS sequence"/>
</dbReference>
<feature type="transmembrane region" description="Helical" evidence="1">
    <location>
        <begin position="34"/>
        <end position="52"/>
    </location>
</feature>
<feature type="transmembrane region" description="Helical" evidence="1">
    <location>
        <begin position="6"/>
        <end position="25"/>
    </location>
</feature>
<accession>A0A199XWB2</accession>
<feature type="transmembrane region" description="Helical" evidence="1">
    <location>
        <begin position="90"/>
        <end position="110"/>
    </location>
</feature>
<protein>
    <recommendedName>
        <fullName evidence="4">YhhN-like protein</fullName>
    </recommendedName>
</protein>
<dbReference type="AlphaFoldDB" id="A0A199XWB2"/>
<reference evidence="2 3" key="1">
    <citation type="submission" date="2016-06" db="EMBL/GenBank/DDBJ databases">
        <title>Draft genome sequence of Flavobacterium succinicans strain DD5b.</title>
        <authorList>
            <person name="Poehlein A."/>
            <person name="Daniel R."/>
            <person name="Simeonova D.D."/>
        </authorList>
    </citation>
    <scope>NUCLEOTIDE SEQUENCE [LARGE SCALE GENOMIC DNA]</scope>
    <source>
        <strain evidence="2 3">DD5b</strain>
    </source>
</reference>
<keyword evidence="1" id="KW-0472">Membrane</keyword>
<name>A0A199XWB2_9FLAO</name>
<feature type="transmembrane region" description="Helical" evidence="1">
    <location>
        <begin position="64"/>
        <end position="83"/>
    </location>
</feature>
<gene>
    <name evidence="2" type="ORF">FLB_00810</name>
</gene>
<feature type="transmembrane region" description="Helical" evidence="1">
    <location>
        <begin position="153"/>
        <end position="180"/>
    </location>
</feature>
<evidence type="ECO:0008006" key="4">
    <source>
        <dbReference type="Google" id="ProtNLM"/>
    </source>
</evidence>
<feature type="transmembrane region" description="Helical" evidence="1">
    <location>
        <begin position="122"/>
        <end position="141"/>
    </location>
</feature>
<keyword evidence="1" id="KW-0812">Transmembrane</keyword>
<evidence type="ECO:0000256" key="1">
    <source>
        <dbReference type="SAM" id="Phobius"/>
    </source>
</evidence>
<evidence type="ECO:0000313" key="2">
    <source>
        <dbReference type="EMBL" id="OAZ05551.1"/>
    </source>
</evidence>